<dbReference type="OMA" id="CRRNMKI"/>
<dbReference type="Pfam" id="PF15321">
    <property type="entry name" value="ATAD4"/>
    <property type="match status" value="1"/>
</dbReference>
<dbReference type="OrthoDB" id="9924851at2759"/>
<proteinExistence type="inferred from homology"/>
<dbReference type="InterPro" id="IPR028237">
    <property type="entry name" value="PRR15"/>
</dbReference>
<dbReference type="Proteomes" id="UP000264820">
    <property type="component" value="Unplaced"/>
</dbReference>
<dbReference type="PANTHER" id="PTHR14581:SF4">
    <property type="entry name" value="PROLINE-RICH PROTEIN 15"/>
    <property type="match status" value="1"/>
</dbReference>
<comment type="similarity">
    <text evidence="1">Belongs to the PRR15 family.</text>
</comment>
<evidence type="ECO:0000256" key="1">
    <source>
        <dbReference type="ARBA" id="ARBA00010096"/>
    </source>
</evidence>
<dbReference type="PANTHER" id="PTHR14581">
    <property type="match status" value="1"/>
</dbReference>
<dbReference type="KEGG" id="hcq:109522105"/>
<feature type="region of interest" description="Disordered" evidence="2">
    <location>
        <begin position="104"/>
        <end position="123"/>
    </location>
</feature>
<dbReference type="STRING" id="109280.ENSHCOP00000026027"/>
<feature type="compositionally biased region" description="Polar residues" evidence="2">
    <location>
        <begin position="47"/>
        <end position="62"/>
    </location>
</feature>
<evidence type="ECO:0000313" key="3">
    <source>
        <dbReference type="Ensembl" id="ENSHCOP00000026027.1"/>
    </source>
</evidence>
<dbReference type="RefSeq" id="XP_019735960.1">
    <property type="nucleotide sequence ID" value="XM_019880401.1"/>
</dbReference>
<feature type="compositionally biased region" description="Basic and acidic residues" evidence="2">
    <location>
        <begin position="37"/>
        <end position="46"/>
    </location>
</feature>
<feature type="region of interest" description="Disordered" evidence="2">
    <location>
        <begin position="12"/>
        <end position="67"/>
    </location>
</feature>
<dbReference type="Ensembl" id="ENSHCOT00000020784.1">
    <property type="protein sequence ID" value="ENSHCOP00000026027.1"/>
    <property type="gene ID" value="ENSHCOG00000016602.1"/>
</dbReference>
<protein>
    <submittedName>
        <fullName evidence="3">Proline-rich protein 15-like</fullName>
    </submittedName>
</protein>
<reference evidence="3" key="2">
    <citation type="submission" date="2025-09" db="UniProtKB">
        <authorList>
            <consortium name="Ensembl"/>
        </authorList>
    </citation>
    <scope>IDENTIFICATION</scope>
</reference>
<dbReference type="AlphaFoldDB" id="A0A3Q2Z3A3"/>
<dbReference type="GeneID" id="109522105"/>
<accession>A0A3Q2Z3A3</accession>
<evidence type="ECO:0000256" key="2">
    <source>
        <dbReference type="SAM" id="MobiDB-lite"/>
    </source>
</evidence>
<reference evidence="3" key="1">
    <citation type="submission" date="2025-08" db="UniProtKB">
        <authorList>
            <consortium name="Ensembl"/>
        </authorList>
    </citation>
    <scope>IDENTIFICATION</scope>
</reference>
<dbReference type="GeneTree" id="ENSGT00760000119737"/>
<organism evidence="3 4">
    <name type="scientific">Hippocampus comes</name>
    <name type="common">Tiger tail seahorse</name>
    <dbReference type="NCBI Taxonomy" id="109280"/>
    <lineage>
        <taxon>Eukaryota</taxon>
        <taxon>Metazoa</taxon>
        <taxon>Chordata</taxon>
        <taxon>Craniata</taxon>
        <taxon>Vertebrata</taxon>
        <taxon>Euteleostomi</taxon>
        <taxon>Actinopterygii</taxon>
        <taxon>Neopterygii</taxon>
        <taxon>Teleostei</taxon>
        <taxon>Neoteleostei</taxon>
        <taxon>Acanthomorphata</taxon>
        <taxon>Syngnathiaria</taxon>
        <taxon>Syngnathiformes</taxon>
        <taxon>Syngnathoidei</taxon>
        <taxon>Syngnathidae</taxon>
        <taxon>Hippocampus</taxon>
    </lineage>
</organism>
<evidence type="ECO:0000313" key="4">
    <source>
        <dbReference type="Proteomes" id="UP000264820"/>
    </source>
</evidence>
<keyword evidence="4" id="KW-1185">Reference proteome</keyword>
<sequence>MTERAKWWRAFLPKKKPGSAKDPSSPYSYGPDFDPFAQDKSKETKSTTEQSLPQQEPTNGSCLFSDETYDDSHIESLFNEQTCRRNMNVSRSGRFKLKRRVRTGLAVEDKDSENVAPAADDVR</sequence>
<name>A0A3Q2Z3A3_HIPCM</name>